<dbReference type="EMBL" id="DXHV01000046">
    <property type="protein sequence ID" value="HIW00400.1"/>
    <property type="molecule type" value="Genomic_DNA"/>
</dbReference>
<sequence length="871" mass="98802">MEELAALQARLKEPMGDWLQAVPDTPLAALGSLLRAHHSGIDFKTETPGLAHLIPLIMYADTADSLYSKGAGTTDFNLQALDIFLTSPFGTLQQALDKNLVERDARALYRELAAALEGWRTWSGRNLVEKRSQIRGILRKHTSCHLAETRLPNNDVSLWQHSSSVAGIFKALLAGYLLSGNWATVLRDPSILKEELAHCNQRLSFLAFRWETETYMARALRSFEVAGRQEKLQQLTEALKTLVETDCCLGNEIYRDRHGICFLVPNMDELAGLSGEGLFATLLAHIHEQMNELCNGGIIGGELPWSIHSQACGLQIGHFLSFWNAPGKALFRGPKKPAWQEEWQTSGDRRPQICPRCGVHPLYKDEGRIGSGDDAACETCKALSTRGHKILKDWSAVIPSGKQKQFLAFLDEDEDGESSSRVVLIQGIFSLHALCGTRDDEGEPGWEHMVSPAADKKLPALSEVLNKWHELHNAHLSEKAASSLRTYFANLLGMPKTFCTNKEGWCSDEAVQGDLKTRLTDTIRRLVFNNEPLPDNEEELAARMILWGCRQHPAPSRLARVWEELQSFTGWASGLGATDMPEADWLHIPLTLDVTSFQILVPADDAWTILHDITRAYETRFGKVRHILPLHLSASVFRRKAPLYIAMDAARRFRSLAETCTARPWELVRSETAGATTRLTWKTHDGLAVDWDVPRLLPNIDTNGEQREDLFRTWYFGEGDRLPTHLSRLVLGKRYLVWPSTFDYEVLDASVRRYDIRYQQGHRAHYMMRGQGPRPYPLEHIRAWDRYLNAQTGLFKKNDDGKRQRKNAVELLAHLHLDWDLDRMRAEDDTPERMMQGILRVTMPRYSEELLPRALDGSFFDLCEWADFITK</sequence>
<dbReference type="AlphaFoldDB" id="A0A9D1PVK4"/>
<proteinExistence type="predicted"/>
<gene>
    <name evidence="1" type="ORF">H9894_04350</name>
</gene>
<organism evidence="1 2">
    <name type="scientific">Candidatus Desulfovibrio intestinipullorum</name>
    <dbReference type="NCBI Taxonomy" id="2838536"/>
    <lineage>
        <taxon>Bacteria</taxon>
        <taxon>Pseudomonadati</taxon>
        <taxon>Thermodesulfobacteriota</taxon>
        <taxon>Desulfovibrionia</taxon>
        <taxon>Desulfovibrionales</taxon>
        <taxon>Desulfovibrionaceae</taxon>
        <taxon>Desulfovibrio</taxon>
    </lineage>
</organism>
<evidence type="ECO:0000313" key="1">
    <source>
        <dbReference type="EMBL" id="HIW00400.1"/>
    </source>
</evidence>
<comment type="caution">
    <text evidence="1">The sequence shown here is derived from an EMBL/GenBank/DDBJ whole genome shotgun (WGS) entry which is preliminary data.</text>
</comment>
<evidence type="ECO:0000313" key="2">
    <source>
        <dbReference type="Proteomes" id="UP000886752"/>
    </source>
</evidence>
<reference evidence="1" key="1">
    <citation type="journal article" date="2021" name="PeerJ">
        <title>Extensive microbial diversity within the chicken gut microbiome revealed by metagenomics and culture.</title>
        <authorList>
            <person name="Gilroy R."/>
            <person name="Ravi A."/>
            <person name="Getino M."/>
            <person name="Pursley I."/>
            <person name="Horton D.L."/>
            <person name="Alikhan N.F."/>
            <person name="Baker D."/>
            <person name="Gharbi K."/>
            <person name="Hall N."/>
            <person name="Watson M."/>
            <person name="Adriaenssens E.M."/>
            <person name="Foster-Nyarko E."/>
            <person name="Jarju S."/>
            <person name="Secka A."/>
            <person name="Antonio M."/>
            <person name="Oren A."/>
            <person name="Chaudhuri R.R."/>
            <person name="La Ragione R."/>
            <person name="Hildebrand F."/>
            <person name="Pallen M.J."/>
        </authorList>
    </citation>
    <scope>NUCLEOTIDE SEQUENCE</scope>
    <source>
        <strain evidence="1">ChiHecec2B26-446</strain>
    </source>
</reference>
<protein>
    <recommendedName>
        <fullName evidence="3">CRISPR-associated protein Csx11</fullName>
    </recommendedName>
</protein>
<reference evidence="1" key="2">
    <citation type="submission" date="2021-04" db="EMBL/GenBank/DDBJ databases">
        <authorList>
            <person name="Gilroy R."/>
        </authorList>
    </citation>
    <scope>NUCLEOTIDE SEQUENCE</scope>
    <source>
        <strain evidence="1">ChiHecec2B26-446</strain>
    </source>
</reference>
<name>A0A9D1PVK4_9BACT</name>
<accession>A0A9D1PVK4</accession>
<dbReference type="Proteomes" id="UP000886752">
    <property type="component" value="Unassembled WGS sequence"/>
</dbReference>
<evidence type="ECO:0008006" key="3">
    <source>
        <dbReference type="Google" id="ProtNLM"/>
    </source>
</evidence>